<accession>A0A3M8K7Y5</accession>
<gene>
    <name evidence="5" type="ORF">C5L39_06105</name>
</gene>
<evidence type="ECO:0000259" key="4">
    <source>
        <dbReference type="Pfam" id="PF01420"/>
    </source>
</evidence>
<protein>
    <recommendedName>
        <fullName evidence="4">Type I restriction modification DNA specificity domain-containing protein</fullName>
    </recommendedName>
</protein>
<reference evidence="5 6" key="1">
    <citation type="submission" date="2018-02" db="EMBL/GenBank/DDBJ databases">
        <title>Corynebacterium alimpuense sp. nov., a marine obligate actinomycete isolated from sediments of Valparaiso bay, Chile.</title>
        <authorList>
            <person name="Claverias F."/>
            <person name="Gonzales-Siles L."/>
            <person name="Salva-Serra F."/>
            <person name="Inganaes E."/>
            <person name="Molin K."/>
            <person name="Cumsille A."/>
            <person name="Undabarrena A."/>
            <person name="Couve E."/>
            <person name="Moore E.R.B."/>
            <person name="Gomila M."/>
            <person name="Camara B."/>
        </authorList>
    </citation>
    <scope>NUCLEOTIDE SEQUENCE [LARGE SCALE GENOMIC DNA]</scope>
    <source>
        <strain evidence="5 6">CCUG 69366</strain>
    </source>
</reference>
<keyword evidence="6" id="KW-1185">Reference proteome</keyword>
<dbReference type="Proteomes" id="UP000266975">
    <property type="component" value="Unassembled WGS sequence"/>
</dbReference>
<comment type="similarity">
    <text evidence="1">Belongs to the type-I restriction system S methylase family.</text>
</comment>
<evidence type="ECO:0000256" key="2">
    <source>
        <dbReference type="ARBA" id="ARBA00022747"/>
    </source>
</evidence>
<evidence type="ECO:0000256" key="1">
    <source>
        <dbReference type="ARBA" id="ARBA00010923"/>
    </source>
</evidence>
<dbReference type="AlphaFoldDB" id="A0A3M8K7Y5"/>
<dbReference type="InterPro" id="IPR000055">
    <property type="entry name" value="Restrct_endonuc_typeI_TRD"/>
</dbReference>
<comment type="caution">
    <text evidence="5">The sequence shown here is derived from an EMBL/GenBank/DDBJ whole genome shotgun (WGS) entry which is preliminary data.</text>
</comment>
<dbReference type="Pfam" id="PF01420">
    <property type="entry name" value="Methylase_S"/>
    <property type="match status" value="1"/>
</dbReference>
<dbReference type="GO" id="GO:0009307">
    <property type="term" value="P:DNA restriction-modification system"/>
    <property type="evidence" value="ECO:0007669"/>
    <property type="project" value="UniProtKB-KW"/>
</dbReference>
<organism evidence="5 6">
    <name type="scientific">Corynebacterium alimapuense</name>
    <dbReference type="NCBI Taxonomy" id="1576874"/>
    <lineage>
        <taxon>Bacteria</taxon>
        <taxon>Bacillati</taxon>
        <taxon>Actinomycetota</taxon>
        <taxon>Actinomycetes</taxon>
        <taxon>Mycobacteriales</taxon>
        <taxon>Corynebacteriaceae</taxon>
        <taxon>Corynebacterium</taxon>
    </lineage>
</organism>
<sequence>MKAVDISDWGEVLVADLFERIERGRGSGAGSFMDGDIPYIAASFANNGYVRDVEDIDGSLTSDGNCIAMIVNGNGGVGRNTYQAEPFVGSSDLQLGYHHRMNQWNGLFLVACLNKSIERYNYSFAWKRTGEAFAKETVFLPVFTDGSPDWDTMEQTMRSIVGSQESKLRLIDELANSKPVSVDVDAWREFRIEDIFDIHSTLSGIDKNRLNQTPGDIPYVTRSGGNNAVSMYVTDDQDPRYQKESGNVITVGLDTQTVCYQPVPFYTGQNVHTIAHEKFNIYNALFVVACIKAVLGKYNWANGATLGRLRQDFVSLPIDASGDPDWEYMESTMKALLEKKATDLYVLEQLLPLSEVQEVV</sequence>
<dbReference type="SUPFAM" id="SSF116734">
    <property type="entry name" value="DNA methylase specificity domain"/>
    <property type="match status" value="1"/>
</dbReference>
<dbReference type="Gene3D" id="3.90.220.20">
    <property type="entry name" value="DNA methylase specificity domains"/>
    <property type="match status" value="2"/>
</dbReference>
<evidence type="ECO:0000313" key="5">
    <source>
        <dbReference type="EMBL" id="RNE48865.1"/>
    </source>
</evidence>
<dbReference type="InterPro" id="IPR044946">
    <property type="entry name" value="Restrct_endonuc_typeI_TRD_sf"/>
</dbReference>
<dbReference type="RefSeq" id="WP_123048003.1">
    <property type="nucleotide sequence ID" value="NZ_PTJO01000004.1"/>
</dbReference>
<evidence type="ECO:0000313" key="6">
    <source>
        <dbReference type="Proteomes" id="UP000266975"/>
    </source>
</evidence>
<proteinExistence type="inferred from homology"/>
<dbReference type="OrthoDB" id="5109672at2"/>
<feature type="domain" description="Type I restriction modification DNA specificity" evidence="4">
    <location>
        <begin position="186"/>
        <end position="339"/>
    </location>
</feature>
<dbReference type="GO" id="GO:0003677">
    <property type="term" value="F:DNA binding"/>
    <property type="evidence" value="ECO:0007669"/>
    <property type="project" value="UniProtKB-KW"/>
</dbReference>
<name>A0A3M8K7Y5_9CORY</name>
<evidence type="ECO:0000256" key="3">
    <source>
        <dbReference type="ARBA" id="ARBA00023125"/>
    </source>
</evidence>
<keyword evidence="3" id="KW-0238">DNA-binding</keyword>
<dbReference type="EMBL" id="PTJO01000004">
    <property type="protein sequence ID" value="RNE48865.1"/>
    <property type="molecule type" value="Genomic_DNA"/>
</dbReference>
<keyword evidence="2" id="KW-0680">Restriction system</keyword>